<reference evidence="2 3" key="1">
    <citation type="submission" date="2015-09" db="EMBL/GenBank/DDBJ databases">
        <title>Heavy metals and arsenic resistance mechanisms in polyextremophilic archaea of the family Ferroplasmaceae.</title>
        <authorList>
            <person name="Bulaev A.G."/>
            <person name="Kanygina A.V."/>
        </authorList>
    </citation>
    <scope>NUCLEOTIDE SEQUENCE [LARGE SCALE GENOMIC DNA]</scope>
    <source>
        <strain evidence="2 3">BH2</strain>
    </source>
</reference>
<evidence type="ECO:0000313" key="2">
    <source>
        <dbReference type="EMBL" id="KQB33513.1"/>
    </source>
</evidence>
<dbReference type="InterPro" id="IPR022761">
    <property type="entry name" value="Fumarate_lyase_N"/>
</dbReference>
<dbReference type="GO" id="GO:0005829">
    <property type="term" value="C:cytosol"/>
    <property type="evidence" value="ECO:0007669"/>
    <property type="project" value="TreeGrafter"/>
</dbReference>
<sequence>MKIWSGSAASEGDNSAYDFMVKKDINVDAYLVRYEALHLLMYNFYLYNHGIIKKEDAKKIFIALIKAYEDGIKLNESLEDVHGNMEYYIIENAGEAGRNLRMFMSRNEQVHTDFNFFAMETLLSFQKSILETVKVINNIRQDGVLPGYTHFRQAMPIRYSTYLNYISEIFTSAFYRLNDVFNDLLELPLGYGSGFGSVSGVDFGEVASYIGMKKNIRNPLFESTRYIDTYINIISVLNQFLIDISRIFQDLIIFSGDEMGIIRLPPGYVTGSSLMPNKVNPDFLEIFQGYVSRSISLASLIYSTTINKTPGYHRDFQIIKDEFIPFLIDLKIILNGMPALFNGIEFDSEKAINMIKNTTYATYNSRLEFNKTQNWKEAYKDTGNKIRNGIQLQDYIPEAETDHLDTKKMDDVLRENEKFIYSNINDFIKKIKKIVES</sequence>
<dbReference type="Gene3D" id="1.10.40.30">
    <property type="entry name" value="Fumarase/aspartase (C-terminal domain)"/>
    <property type="match status" value="1"/>
</dbReference>
<dbReference type="SUPFAM" id="SSF48557">
    <property type="entry name" value="L-aspartase-like"/>
    <property type="match status" value="1"/>
</dbReference>
<dbReference type="Pfam" id="PF00206">
    <property type="entry name" value="Lyase_1"/>
    <property type="match status" value="1"/>
</dbReference>
<dbReference type="InterPro" id="IPR009049">
    <property type="entry name" value="Argininosuccinate_lyase"/>
</dbReference>
<protein>
    <recommendedName>
        <fullName evidence="1">Fumarate lyase N-terminal domain-containing protein</fullName>
    </recommendedName>
</protein>
<dbReference type="AlphaFoldDB" id="A0A0Q0VJ11"/>
<dbReference type="GeneID" id="84222067"/>
<accession>A0A0Q0VJ11</accession>
<evidence type="ECO:0000313" key="3">
    <source>
        <dbReference type="Proteomes" id="UP000050301"/>
    </source>
</evidence>
<dbReference type="PRINTS" id="PR00149">
    <property type="entry name" value="FUMRATELYASE"/>
</dbReference>
<dbReference type="Gene3D" id="1.10.275.10">
    <property type="entry name" value="Fumarase/aspartase (N-terminal domain)"/>
    <property type="match status" value="1"/>
</dbReference>
<dbReference type="InParanoid" id="A0A0Q0VJ11"/>
<dbReference type="GO" id="GO:0004056">
    <property type="term" value="F:argininosuccinate lyase activity"/>
    <property type="evidence" value="ECO:0007669"/>
    <property type="project" value="InterPro"/>
</dbReference>
<dbReference type="FunCoup" id="A0A0Q0VJ11">
    <property type="interactions" value="215"/>
</dbReference>
<comment type="caution">
    <text evidence="2">The sequence shown here is derived from an EMBL/GenBank/DDBJ whole genome shotgun (WGS) entry which is preliminary data.</text>
</comment>
<dbReference type="PRINTS" id="PR00145">
    <property type="entry name" value="ARGSUCLYASE"/>
</dbReference>
<dbReference type="InterPro" id="IPR008948">
    <property type="entry name" value="L-Aspartase-like"/>
</dbReference>
<dbReference type="PROSITE" id="PS00163">
    <property type="entry name" value="FUMARATE_LYASES"/>
    <property type="match status" value="1"/>
</dbReference>
<evidence type="ECO:0000259" key="1">
    <source>
        <dbReference type="Pfam" id="PF00206"/>
    </source>
</evidence>
<dbReference type="NCBIfam" id="NF005000">
    <property type="entry name" value="PRK06389.1"/>
    <property type="match status" value="1"/>
</dbReference>
<dbReference type="InterPro" id="IPR000362">
    <property type="entry name" value="Fumarate_lyase_fam"/>
</dbReference>
<dbReference type="Gene3D" id="1.20.200.10">
    <property type="entry name" value="Fumarase/aspartase (Central domain)"/>
    <property type="match status" value="1"/>
</dbReference>
<dbReference type="EMBL" id="LKBH01000308">
    <property type="protein sequence ID" value="KQB33513.1"/>
    <property type="molecule type" value="Genomic_DNA"/>
</dbReference>
<dbReference type="InterPro" id="IPR020557">
    <property type="entry name" value="Fumarate_lyase_CS"/>
</dbReference>
<gene>
    <name evidence="2" type="ORF">AOG55_02800</name>
</gene>
<dbReference type="Proteomes" id="UP000050301">
    <property type="component" value="Unassembled WGS sequence"/>
</dbReference>
<dbReference type="RefSeq" id="WP_048102074.1">
    <property type="nucleotide sequence ID" value="NZ_LKBH01000308.1"/>
</dbReference>
<dbReference type="InterPro" id="IPR024083">
    <property type="entry name" value="Fumarase/histidase_N"/>
</dbReference>
<name>A0A0Q0VJ11_9ARCH</name>
<dbReference type="PANTHER" id="PTHR43814">
    <property type="entry name" value="ARGININOSUCCINATE LYASE"/>
    <property type="match status" value="1"/>
</dbReference>
<dbReference type="PANTHER" id="PTHR43814:SF1">
    <property type="entry name" value="ARGININOSUCCINATE LYASE"/>
    <property type="match status" value="1"/>
</dbReference>
<dbReference type="GO" id="GO:0042450">
    <property type="term" value="P:L-arginine biosynthetic process via ornithine"/>
    <property type="evidence" value="ECO:0007669"/>
    <property type="project" value="InterPro"/>
</dbReference>
<proteinExistence type="predicted"/>
<feature type="domain" description="Fumarate lyase N-terminal" evidence="1">
    <location>
        <begin position="74"/>
        <end position="291"/>
    </location>
</feature>
<keyword evidence="3" id="KW-1185">Reference proteome</keyword>
<organism evidence="2 3">
    <name type="scientific">Acidiplasma cupricumulans</name>
    <dbReference type="NCBI Taxonomy" id="312540"/>
    <lineage>
        <taxon>Archaea</taxon>
        <taxon>Methanobacteriati</taxon>
        <taxon>Thermoplasmatota</taxon>
        <taxon>Thermoplasmata</taxon>
        <taxon>Thermoplasmatales</taxon>
        <taxon>Ferroplasmaceae</taxon>
        <taxon>Acidiplasma</taxon>
    </lineage>
</organism>